<organism evidence="1 2">
    <name type="scientific">Shewanella sairae</name>
    <dbReference type="NCBI Taxonomy" id="190310"/>
    <lineage>
        <taxon>Bacteria</taxon>
        <taxon>Pseudomonadati</taxon>
        <taxon>Pseudomonadota</taxon>
        <taxon>Gammaproteobacteria</taxon>
        <taxon>Alteromonadales</taxon>
        <taxon>Shewanellaceae</taxon>
        <taxon>Shewanella</taxon>
    </lineage>
</organism>
<proteinExistence type="predicted"/>
<dbReference type="RefSeq" id="WP_220783588.1">
    <property type="nucleotide sequence ID" value="NZ_BPEY01000221.1"/>
</dbReference>
<evidence type="ECO:0000313" key="1">
    <source>
        <dbReference type="EMBL" id="GIU52719.1"/>
    </source>
</evidence>
<comment type="caution">
    <text evidence="1">The sequence shown here is derived from an EMBL/GenBank/DDBJ whole genome shotgun (WGS) entry which is preliminary data.</text>
</comment>
<evidence type="ECO:0000313" key="2">
    <source>
        <dbReference type="Proteomes" id="UP000887104"/>
    </source>
</evidence>
<sequence>MIAYARQAEIELEKIQFEKDVKVYLKEFSDMPITEFYTMRRECGFSFSRTAKCKAFLDISESKISTELDRLIGEYKKDELIVYSKKMCKGISYDEVKCELSRKSIDKQEQKQVDYYLTNRDVLISVFNTCQSNYAELRKGRKYTEAQKAIETFDCKHAAKAAQKLKVYGFSNPIG</sequence>
<gene>
    <name evidence="1" type="ORF">TUM4438_46080</name>
</gene>
<name>A0ABQ4PRY4_9GAMM</name>
<accession>A0ABQ4PRY4</accession>
<dbReference type="Proteomes" id="UP000887104">
    <property type="component" value="Unassembled WGS sequence"/>
</dbReference>
<reference evidence="1" key="1">
    <citation type="submission" date="2021-05" db="EMBL/GenBank/DDBJ databases">
        <title>Molecular characterization for Shewanella algae harboring chromosomal blaOXA-55-like strains isolated from clinical and environment sample.</title>
        <authorList>
            <person name="Ohama Y."/>
            <person name="Aoki K."/>
            <person name="Harada S."/>
            <person name="Moriya K."/>
            <person name="Ishii Y."/>
            <person name="Tateda K."/>
        </authorList>
    </citation>
    <scope>NUCLEOTIDE SEQUENCE</scope>
    <source>
        <strain evidence="1">JCM 11563</strain>
    </source>
</reference>
<dbReference type="EMBL" id="BPEY01000221">
    <property type="protein sequence ID" value="GIU52719.1"/>
    <property type="molecule type" value="Genomic_DNA"/>
</dbReference>
<keyword evidence="2" id="KW-1185">Reference proteome</keyword>
<protein>
    <submittedName>
        <fullName evidence="1">Uncharacterized protein</fullName>
    </submittedName>
</protein>